<dbReference type="Proteomes" id="UP000319927">
    <property type="component" value="Unassembled WGS sequence"/>
</dbReference>
<dbReference type="InterPro" id="IPR007899">
    <property type="entry name" value="CHAD_dom"/>
</dbReference>
<organism evidence="3 4">
    <name type="scientific">Micromonospora palomenae</name>
    <dbReference type="NCBI Taxonomy" id="1461247"/>
    <lineage>
        <taxon>Bacteria</taxon>
        <taxon>Bacillati</taxon>
        <taxon>Actinomycetota</taxon>
        <taxon>Actinomycetes</taxon>
        <taxon>Micromonosporales</taxon>
        <taxon>Micromonosporaceae</taxon>
        <taxon>Micromonospora</taxon>
    </lineage>
</organism>
<gene>
    <name evidence="3" type="ORF">FHX75_12241</name>
</gene>
<dbReference type="InterPro" id="IPR023577">
    <property type="entry name" value="CYTH_domain"/>
</dbReference>
<comment type="caution">
    <text evidence="3">The sequence shown here is derived from an EMBL/GenBank/DDBJ whole genome shotgun (WGS) entry which is preliminary data.</text>
</comment>
<evidence type="ECO:0000313" key="3">
    <source>
        <dbReference type="EMBL" id="TWG21726.1"/>
    </source>
</evidence>
<reference evidence="3 4" key="1">
    <citation type="submission" date="2019-06" db="EMBL/GenBank/DDBJ databases">
        <title>Sequencing the genomes of 1000 actinobacteria strains.</title>
        <authorList>
            <person name="Klenk H.-P."/>
        </authorList>
    </citation>
    <scope>NUCLEOTIDE SEQUENCE [LARGE SCALE GENOMIC DNA]</scope>
    <source>
        <strain evidence="3 4">DSM 102131</strain>
    </source>
</reference>
<accession>A0A561WCY5</accession>
<proteinExistence type="predicted"/>
<dbReference type="Pfam" id="PF05235">
    <property type="entry name" value="CHAD"/>
    <property type="match status" value="1"/>
</dbReference>
<keyword evidence="4" id="KW-1185">Reference proteome</keyword>
<dbReference type="RefSeq" id="WP_154939460.1">
    <property type="nucleotide sequence ID" value="NZ_VIXA01000002.1"/>
</dbReference>
<dbReference type="CDD" id="cd07374">
    <property type="entry name" value="CYTH-like_Pase"/>
    <property type="match status" value="1"/>
</dbReference>
<feature type="domain" description="CHAD" evidence="2">
    <location>
        <begin position="203"/>
        <end position="484"/>
    </location>
</feature>
<dbReference type="Pfam" id="PF01928">
    <property type="entry name" value="CYTH"/>
    <property type="match status" value="1"/>
</dbReference>
<dbReference type="PANTHER" id="PTHR39339">
    <property type="entry name" value="SLR1444 PROTEIN"/>
    <property type="match status" value="1"/>
</dbReference>
<evidence type="ECO:0000259" key="1">
    <source>
        <dbReference type="PROSITE" id="PS51707"/>
    </source>
</evidence>
<feature type="domain" description="CYTH" evidence="1">
    <location>
        <begin position="4"/>
        <end position="200"/>
    </location>
</feature>
<name>A0A561WCY5_9ACTN</name>
<dbReference type="InterPro" id="IPR038186">
    <property type="entry name" value="CHAD_dom_sf"/>
</dbReference>
<dbReference type="Gene3D" id="1.40.20.10">
    <property type="entry name" value="CHAD domain"/>
    <property type="match status" value="1"/>
</dbReference>
<dbReference type="PROSITE" id="PS51708">
    <property type="entry name" value="CHAD"/>
    <property type="match status" value="1"/>
</dbReference>
<dbReference type="OrthoDB" id="9777271at2"/>
<protein>
    <submittedName>
        <fullName evidence="3">CHAD domain-containing protein</fullName>
    </submittedName>
</protein>
<dbReference type="SUPFAM" id="SSF55154">
    <property type="entry name" value="CYTH-like phosphatases"/>
    <property type="match status" value="1"/>
</dbReference>
<dbReference type="SMART" id="SM00880">
    <property type="entry name" value="CHAD"/>
    <property type="match status" value="1"/>
</dbReference>
<evidence type="ECO:0000313" key="4">
    <source>
        <dbReference type="Proteomes" id="UP000319927"/>
    </source>
</evidence>
<evidence type="ECO:0000259" key="2">
    <source>
        <dbReference type="PROSITE" id="PS51708"/>
    </source>
</evidence>
<sequence length="493" mass="54415">MATVVERERKYSADEGFRLPDLTGCGGVATMSDATAFDLDAVYVDTPDLRLARSGFALRRRTGGHDAGWHLKVGAAGGARTEYQFPAGADELDPPAELVGLFRAASRGQAVEPAARITTHRVERRLLDAAGRVLAEVAEDTVDGRDLVTGERQGWREIEVELVDGDDRLLDAVQSRLREAGARPVPVSKSHRALAGRLAAATDAAPTDPIARYALTQRDVLIANHPGARHGDEDAVHDMRVAVRRLRATLRTFRGRWDRPRSEALRAELRWLGGQLGPVRDAQVMAARLTDAVRAEPADLVLGPVAARISERFAADLATALDELVRTLDSDRYTELLAGLDRLLEAPPARAVDARWIARRVRRAVTRADDRLDRALDGQRTQETDVALHEARKAYKAARYAVEVREPDAGQPAAALAERLKDLQDLLGTHHDSVVTREVLRRQALRAYADGENTFTYGLLHARQATAADRDLRALPAARDRARRRKVRRWLKK</sequence>
<dbReference type="AlphaFoldDB" id="A0A561WCY5"/>
<dbReference type="SMART" id="SM01118">
    <property type="entry name" value="CYTH"/>
    <property type="match status" value="1"/>
</dbReference>
<dbReference type="PROSITE" id="PS51707">
    <property type="entry name" value="CYTH"/>
    <property type="match status" value="1"/>
</dbReference>
<dbReference type="EMBL" id="VIXA01000002">
    <property type="protein sequence ID" value="TWG21726.1"/>
    <property type="molecule type" value="Genomic_DNA"/>
</dbReference>
<dbReference type="PANTHER" id="PTHR39339:SF1">
    <property type="entry name" value="CHAD DOMAIN-CONTAINING PROTEIN"/>
    <property type="match status" value="1"/>
</dbReference>
<dbReference type="InterPro" id="IPR033469">
    <property type="entry name" value="CYTH-like_dom_sf"/>
</dbReference>
<dbReference type="Gene3D" id="2.40.320.10">
    <property type="entry name" value="Hypothetical Protein Pfu-838710-001"/>
    <property type="match status" value="1"/>
</dbReference>